<reference evidence="3" key="1">
    <citation type="journal article" date="2019" name="Int. J. Syst. Evol. Microbiol.">
        <title>The Global Catalogue of Microorganisms (GCM) 10K type strain sequencing project: providing services to taxonomists for standard genome sequencing and annotation.</title>
        <authorList>
            <consortium name="The Broad Institute Genomics Platform"/>
            <consortium name="The Broad Institute Genome Sequencing Center for Infectious Disease"/>
            <person name="Wu L."/>
            <person name="Ma J."/>
        </authorList>
    </citation>
    <scope>NUCLEOTIDE SEQUENCE [LARGE SCALE GENOMIC DNA]</scope>
    <source>
        <strain evidence="3">KCTC 42424</strain>
    </source>
</reference>
<gene>
    <name evidence="2" type="ORF">ACFOMG_16270</name>
</gene>
<dbReference type="InterPro" id="IPR002634">
    <property type="entry name" value="BolA"/>
</dbReference>
<comment type="similarity">
    <text evidence="1">Belongs to the BolA/IbaG family.</text>
</comment>
<dbReference type="Gene3D" id="3.30.300.90">
    <property type="entry name" value="BolA-like"/>
    <property type="match status" value="1"/>
</dbReference>
<evidence type="ECO:0000256" key="1">
    <source>
        <dbReference type="RuleBase" id="RU003860"/>
    </source>
</evidence>
<comment type="caution">
    <text evidence="2">The sequence shown here is derived from an EMBL/GenBank/DDBJ whole genome shotgun (WGS) entry which is preliminary data.</text>
</comment>
<dbReference type="InterPro" id="IPR036065">
    <property type="entry name" value="BolA-like_sf"/>
</dbReference>
<dbReference type="SUPFAM" id="SSF82657">
    <property type="entry name" value="BolA-like"/>
    <property type="match status" value="1"/>
</dbReference>
<keyword evidence="3" id="KW-1185">Reference proteome</keyword>
<sequence length="78" mass="8604">MTPAEILQILQSEAPDVNWLVDGDGYKYQVEAVADVFDGLNAVKRQQYVYKILNPYIADGRIHAVTIRALTPAEKAGA</sequence>
<protein>
    <submittedName>
        <fullName evidence="2">BolA family protein</fullName>
    </submittedName>
</protein>
<dbReference type="Proteomes" id="UP001595722">
    <property type="component" value="Unassembled WGS sequence"/>
</dbReference>
<proteinExistence type="inferred from homology"/>
<dbReference type="Pfam" id="PF01722">
    <property type="entry name" value="BolA"/>
    <property type="match status" value="1"/>
</dbReference>
<name>A0ABV7VWR7_9GAMM</name>
<evidence type="ECO:0000313" key="2">
    <source>
        <dbReference type="EMBL" id="MFC3681662.1"/>
    </source>
</evidence>
<organism evidence="2 3">
    <name type="scientific">Bacterioplanoides pacificum</name>
    <dbReference type="NCBI Taxonomy" id="1171596"/>
    <lineage>
        <taxon>Bacteria</taxon>
        <taxon>Pseudomonadati</taxon>
        <taxon>Pseudomonadota</taxon>
        <taxon>Gammaproteobacteria</taxon>
        <taxon>Oceanospirillales</taxon>
        <taxon>Oceanospirillaceae</taxon>
        <taxon>Bacterioplanoides</taxon>
    </lineage>
</organism>
<evidence type="ECO:0000313" key="3">
    <source>
        <dbReference type="Proteomes" id="UP001595722"/>
    </source>
</evidence>
<accession>A0ABV7VWR7</accession>
<dbReference type="EMBL" id="JBHRYB010000016">
    <property type="protein sequence ID" value="MFC3681662.1"/>
    <property type="molecule type" value="Genomic_DNA"/>
</dbReference>
<dbReference type="RefSeq" id="WP_376868205.1">
    <property type="nucleotide sequence ID" value="NZ_JBHRYB010000016.1"/>
</dbReference>